<accession>A0A6A4WC38</accession>
<reference evidence="3 4" key="1">
    <citation type="submission" date="2019-07" db="EMBL/GenBank/DDBJ databases">
        <title>Draft genome assembly of a fouling barnacle, Amphibalanus amphitrite (Darwin, 1854): The first reference genome for Thecostraca.</title>
        <authorList>
            <person name="Kim W."/>
        </authorList>
    </citation>
    <scope>NUCLEOTIDE SEQUENCE [LARGE SCALE GENOMIC DNA]</scope>
    <source>
        <strain evidence="3">SNU_AA5</strain>
        <tissue evidence="3">Soma without cirri and trophi</tissue>
    </source>
</reference>
<dbReference type="Proteomes" id="UP000440578">
    <property type="component" value="Unassembled WGS sequence"/>
</dbReference>
<gene>
    <name evidence="3" type="ORF">FJT64_026418</name>
</gene>
<dbReference type="AlphaFoldDB" id="A0A6A4WC38"/>
<evidence type="ECO:0000256" key="2">
    <source>
        <dbReference type="SAM" id="SignalP"/>
    </source>
</evidence>
<dbReference type="EMBL" id="VIIS01001182">
    <property type="protein sequence ID" value="KAF0301210.1"/>
    <property type="molecule type" value="Genomic_DNA"/>
</dbReference>
<name>A0A6A4WC38_AMPAM</name>
<keyword evidence="2" id="KW-0732">Signal</keyword>
<feature type="signal peptide" evidence="2">
    <location>
        <begin position="1"/>
        <end position="20"/>
    </location>
</feature>
<sequence>MLVAALQLLTVVALGARTEAAPARCYCVPAGQCGGLITGWETKAPHQCAAGGGQCCDLDRLPEAALLGPPSERRPPPTTAAEPELGLIEFDGFELPSVPLHEPDPFPRPEPDPQFDIQLPDSFDF</sequence>
<protein>
    <submittedName>
        <fullName evidence="3">Uncharacterized protein</fullName>
    </submittedName>
</protein>
<organism evidence="3 4">
    <name type="scientific">Amphibalanus amphitrite</name>
    <name type="common">Striped barnacle</name>
    <name type="synonym">Balanus amphitrite</name>
    <dbReference type="NCBI Taxonomy" id="1232801"/>
    <lineage>
        <taxon>Eukaryota</taxon>
        <taxon>Metazoa</taxon>
        <taxon>Ecdysozoa</taxon>
        <taxon>Arthropoda</taxon>
        <taxon>Crustacea</taxon>
        <taxon>Multicrustacea</taxon>
        <taxon>Cirripedia</taxon>
        <taxon>Thoracica</taxon>
        <taxon>Thoracicalcarea</taxon>
        <taxon>Balanomorpha</taxon>
        <taxon>Balanoidea</taxon>
        <taxon>Balanidae</taxon>
        <taxon>Amphibalaninae</taxon>
        <taxon>Amphibalanus</taxon>
    </lineage>
</organism>
<feature type="region of interest" description="Disordered" evidence="1">
    <location>
        <begin position="97"/>
        <end position="125"/>
    </location>
</feature>
<feature type="compositionally biased region" description="Basic and acidic residues" evidence="1">
    <location>
        <begin position="101"/>
        <end position="111"/>
    </location>
</feature>
<evidence type="ECO:0000256" key="1">
    <source>
        <dbReference type="SAM" id="MobiDB-lite"/>
    </source>
</evidence>
<evidence type="ECO:0000313" key="3">
    <source>
        <dbReference type="EMBL" id="KAF0301210.1"/>
    </source>
</evidence>
<feature type="chain" id="PRO_5025661017" evidence="2">
    <location>
        <begin position="21"/>
        <end position="125"/>
    </location>
</feature>
<comment type="caution">
    <text evidence="3">The sequence shown here is derived from an EMBL/GenBank/DDBJ whole genome shotgun (WGS) entry which is preliminary data.</text>
</comment>
<keyword evidence="4" id="KW-1185">Reference proteome</keyword>
<evidence type="ECO:0000313" key="4">
    <source>
        <dbReference type="Proteomes" id="UP000440578"/>
    </source>
</evidence>
<proteinExistence type="predicted"/>